<evidence type="ECO:0000313" key="2">
    <source>
        <dbReference type="WBParaSite" id="JU765_v2.g14920.t1"/>
    </source>
</evidence>
<organism evidence="1 2">
    <name type="scientific">Panagrolaimus sp. JU765</name>
    <dbReference type="NCBI Taxonomy" id="591449"/>
    <lineage>
        <taxon>Eukaryota</taxon>
        <taxon>Metazoa</taxon>
        <taxon>Ecdysozoa</taxon>
        <taxon>Nematoda</taxon>
        <taxon>Chromadorea</taxon>
        <taxon>Rhabditida</taxon>
        <taxon>Tylenchina</taxon>
        <taxon>Panagrolaimomorpha</taxon>
        <taxon>Panagrolaimoidea</taxon>
        <taxon>Panagrolaimidae</taxon>
        <taxon>Panagrolaimus</taxon>
    </lineage>
</organism>
<protein>
    <submittedName>
        <fullName evidence="2">DUF4211 domain-containing protein</fullName>
    </submittedName>
</protein>
<sequence>MAAMLPVYNFGVSDPQTQLETIVEQSLKASCLNLGGQQTNSFSNGVNPFTDATVPIMAAVAAAAGSSISNISNPLFSVTNNSLPIPSNSQSFIGDGSNHSTVSATLMMPSATPSFSNSAGNLTLNTDVNKISPQLFASPTTFQIPKPQPISISQQSANDAVSAIISFAQQQAKLASPVKNLSFQNIANSTANLISPNFNTLLPPAVTTSKDVTNYDDLLELDLFNPPINNLTNVEPSTSFQTNVSSVIQPPVQQQSVPEPDNKSTKANTSRDIDNDKELDQWLSMAVEGHLSPEEPASPEAGDLFIAETTGFSLDPIMFTPPDSPSNDKKTSEKKSNSKKSEPIPAKKIKQPPMAETFKAPVMPVEEPVVPQVPLAAESLMFLPKTEKRISHERVPVYKRKASAISTENTLEKALEKVAKIQTSDEYSFMEEDEPVKPLQNAINTTNDSDICDNPASSPTVTEVLKKKTEENEPVENNFAEEKAIVEHSPNNLLKTIRNRKEQAQQLDSVLIYSEIIWNDDNAYIPSKIFEQREKFSNGFSEPQIVSKHDNIIQPKIEPQSPEHVETNNVTIKQEPVESVRIIPKLVIKLPKRENIVISPEAPKEHKKKKKKHKKHHDSEWMPSEEKRKKKKHKRRSHDREIRKDVVEIPSTRLSEIKVERIPELSRETIRSSKSSIEKRLSYLGFASGDSPKGTFVVSKTDVFKSDCPLWKVDNQNLLQKYPQVLDDSNGTKSITYKNSSTYSGWCDQVAAGYLTIQCKYLKHTRAESIVEPEIPIVDLIPAVSDIVHGQDAFGLIDEPSSDDVFEPISMTLTAAADSIRSYMRSFTLAMLKQAANMNFLQTVKKCNDWDYLVALNEVEMMTTLGKQKINEKIRWSQHFEVALTIYPNMTVIDSCLIEDGDICQACGDNLAIQSIQVYSNDSYNYDTLYSEDLPEIDEVLHSAIEFAACLNCCRLASLYHQLHHMKFNIFKLCEDMLENISSHRPDLSPEAVAMICMSKRSWQRKLINDYASLWKRVQENDL</sequence>
<dbReference type="Proteomes" id="UP000887576">
    <property type="component" value="Unplaced"/>
</dbReference>
<proteinExistence type="predicted"/>
<evidence type="ECO:0000313" key="1">
    <source>
        <dbReference type="Proteomes" id="UP000887576"/>
    </source>
</evidence>
<reference evidence="2" key="1">
    <citation type="submission" date="2022-11" db="UniProtKB">
        <authorList>
            <consortium name="WormBaseParasite"/>
        </authorList>
    </citation>
    <scope>IDENTIFICATION</scope>
</reference>
<name>A0AC34QBA3_9BILA</name>
<accession>A0AC34QBA3</accession>
<dbReference type="WBParaSite" id="JU765_v2.g14920.t1">
    <property type="protein sequence ID" value="JU765_v2.g14920.t1"/>
    <property type="gene ID" value="JU765_v2.g14920"/>
</dbReference>